<dbReference type="AlphaFoldDB" id="A0A1W1X6U3"/>
<name>A0A1W1X6U3_9CLOT</name>
<evidence type="ECO:0000313" key="1">
    <source>
        <dbReference type="EMBL" id="SMC19689.1"/>
    </source>
</evidence>
<dbReference type="STRING" id="1121291.SAMN02745134_00904"/>
<accession>A0A1W1X6U3</accession>
<reference evidence="1 2" key="1">
    <citation type="submission" date="2017-04" db="EMBL/GenBank/DDBJ databases">
        <authorList>
            <person name="Afonso C.L."/>
            <person name="Miller P.J."/>
            <person name="Scott M.A."/>
            <person name="Spackman E."/>
            <person name="Goraichik I."/>
            <person name="Dimitrov K.M."/>
            <person name="Suarez D.L."/>
            <person name="Swayne D.E."/>
        </authorList>
    </citation>
    <scope>NUCLEOTIDE SEQUENCE [LARGE SCALE GENOMIC DNA]</scope>
    <source>
        <strain evidence="1 2">DSM 12555</strain>
    </source>
</reference>
<dbReference type="Proteomes" id="UP000192468">
    <property type="component" value="Unassembled WGS sequence"/>
</dbReference>
<keyword evidence="2" id="KW-1185">Reference proteome</keyword>
<gene>
    <name evidence="1" type="ORF">SAMN02745134_00904</name>
</gene>
<sequence>MGIGSVGGVIEVYEAFFRESFKGNHKKNTAFKMPPNPIKDTYWFK</sequence>
<evidence type="ECO:0000313" key="2">
    <source>
        <dbReference type="Proteomes" id="UP000192468"/>
    </source>
</evidence>
<dbReference type="EMBL" id="FWXH01000002">
    <property type="protein sequence ID" value="SMC19689.1"/>
    <property type="molecule type" value="Genomic_DNA"/>
</dbReference>
<organism evidence="1 2">
    <name type="scientific">Clostridium acidisoli DSM 12555</name>
    <dbReference type="NCBI Taxonomy" id="1121291"/>
    <lineage>
        <taxon>Bacteria</taxon>
        <taxon>Bacillati</taxon>
        <taxon>Bacillota</taxon>
        <taxon>Clostridia</taxon>
        <taxon>Eubacteriales</taxon>
        <taxon>Clostridiaceae</taxon>
        <taxon>Clostridium</taxon>
    </lineage>
</organism>
<protein>
    <submittedName>
        <fullName evidence="1">Uncharacterized protein</fullName>
    </submittedName>
</protein>
<proteinExistence type="predicted"/>